<dbReference type="SUPFAM" id="SSF52540">
    <property type="entry name" value="P-loop containing nucleoside triphosphate hydrolases"/>
    <property type="match status" value="1"/>
</dbReference>
<keyword evidence="3" id="KW-1185">Reference proteome</keyword>
<dbReference type="Proteomes" id="UP000005408">
    <property type="component" value="Unassembled WGS sequence"/>
</dbReference>
<reference evidence="2" key="1">
    <citation type="submission" date="2022-08" db="UniProtKB">
        <authorList>
            <consortium name="EnsemblMetazoa"/>
        </authorList>
    </citation>
    <scope>IDENTIFICATION</scope>
    <source>
        <strain evidence="2">05x7-T-G4-1.051#20</strain>
    </source>
</reference>
<keyword evidence="1" id="KW-0472">Membrane</keyword>
<organism evidence="2 3">
    <name type="scientific">Magallana gigas</name>
    <name type="common">Pacific oyster</name>
    <name type="synonym">Crassostrea gigas</name>
    <dbReference type="NCBI Taxonomy" id="29159"/>
    <lineage>
        <taxon>Eukaryota</taxon>
        <taxon>Metazoa</taxon>
        <taxon>Spiralia</taxon>
        <taxon>Lophotrochozoa</taxon>
        <taxon>Mollusca</taxon>
        <taxon>Bivalvia</taxon>
        <taxon>Autobranchia</taxon>
        <taxon>Pteriomorphia</taxon>
        <taxon>Ostreida</taxon>
        <taxon>Ostreoidea</taxon>
        <taxon>Ostreidae</taxon>
        <taxon>Magallana</taxon>
    </lineage>
</organism>
<sequence length="337" mass="38340">MFKVRKTPCALNKTVYDEDKESFNCQKSVSKVYHCIQDDGKRLGEICIQYVWVQPNYCPEYNTEANALNVVPCNVSTGSCPKKQFQSNEVYKYPACLNSSIAGDVNVSKENITPLSWIFVVAGASVLISLLLVSCVLYKIWLKKRNQKEDEESLRPLLLLNGLKEPFYKSAAFHEGVNFIKNRGKLLCLVGQWGSGKTSTAKQVYNSFINTHPVIIQHSSTFDVGYQPVIFDGALLKEITNVEKDQLREKIKTLFENMLRSEPRPFIIITLDEDMKHLYGFIKSLIPCEDDVRFINLTKKLTKGDRIQILDSQFKVFSPNKNFSKVEQLALKVSSTP</sequence>
<feature type="transmembrane region" description="Helical" evidence="1">
    <location>
        <begin position="115"/>
        <end position="138"/>
    </location>
</feature>
<dbReference type="Gene3D" id="3.40.50.300">
    <property type="entry name" value="P-loop containing nucleotide triphosphate hydrolases"/>
    <property type="match status" value="1"/>
</dbReference>
<protein>
    <submittedName>
        <fullName evidence="2">Uncharacterized protein</fullName>
    </submittedName>
</protein>
<proteinExistence type="predicted"/>
<evidence type="ECO:0000313" key="2">
    <source>
        <dbReference type="EnsemblMetazoa" id="G3794.1:cds"/>
    </source>
</evidence>
<dbReference type="EnsemblMetazoa" id="G3794.1">
    <property type="protein sequence ID" value="G3794.1:cds"/>
    <property type="gene ID" value="G3794"/>
</dbReference>
<keyword evidence="1" id="KW-0812">Transmembrane</keyword>
<accession>A0A8W8N3I9</accession>
<evidence type="ECO:0000256" key="1">
    <source>
        <dbReference type="SAM" id="Phobius"/>
    </source>
</evidence>
<name>A0A8W8N3I9_MAGGI</name>
<evidence type="ECO:0000313" key="3">
    <source>
        <dbReference type="Proteomes" id="UP000005408"/>
    </source>
</evidence>
<keyword evidence="1" id="KW-1133">Transmembrane helix</keyword>
<dbReference type="InterPro" id="IPR027417">
    <property type="entry name" value="P-loop_NTPase"/>
</dbReference>
<dbReference type="AlphaFoldDB" id="A0A8W8N3I9"/>